<evidence type="ECO:0000313" key="1">
    <source>
        <dbReference type="Proteomes" id="UP000887580"/>
    </source>
</evidence>
<protein>
    <submittedName>
        <fullName evidence="2">Nucleotide-diphospho-sugar transferase domain-containing protein</fullName>
    </submittedName>
</protein>
<evidence type="ECO:0000313" key="2">
    <source>
        <dbReference type="WBParaSite" id="PS1159_v2.g18168.t1"/>
    </source>
</evidence>
<organism evidence="1 2">
    <name type="scientific">Panagrolaimus sp. PS1159</name>
    <dbReference type="NCBI Taxonomy" id="55785"/>
    <lineage>
        <taxon>Eukaryota</taxon>
        <taxon>Metazoa</taxon>
        <taxon>Ecdysozoa</taxon>
        <taxon>Nematoda</taxon>
        <taxon>Chromadorea</taxon>
        <taxon>Rhabditida</taxon>
        <taxon>Tylenchina</taxon>
        <taxon>Panagrolaimomorpha</taxon>
        <taxon>Panagrolaimoidea</taxon>
        <taxon>Panagrolaimidae</taxon>
        <taxon>Panagrolaimus</taxon>
    </lineage>
</organism>
<reference evidence="2" key="1">
    <citation type="submission" date="2022-11" db="UniProtKB">
        <authorList>
            <consortium name="WormBaseParasite"/>
        </authorList>
    </citation>
    <scope>IDENTIFICATION</scope>
</reference>
<dbReference type="Proteomes" id="UP000887580">
    <property type="component" value="Unplaced"/>
</dbReference>
<sequence>MNSSTKRIIRWTILAFFVALISRKIYIGKIAMNYVSKCKHEIDFNSMISDKNFVETVKKFSDTESRLIIILNQHALNMTFNWLCNTQNMKGVHDRTVIVTMDEESKTKLDQTWPKITKIHWPVKCLSDPFNYGDGKYQLFFVFRSNLARAFLEFDKPFWMIQQDTFWRESLLDLNIESTQPKADIIFDRAAESGGNLIAGGYYFARPTCSAKAFFKQLSYDLEDFYTPDNTYMTILCSNEGLATCGHAPFSMITNYLWLTEPGRLTNINRVPSLIQFDGDTKLGGKLQKMKTLGFDFVENDGKTCKPENVKSAQEAVVKSRKSIDQKASRSYSQIQFGVYQWFIDQFYKSAPTKWLLEKFIFPFAHYFMITI</sequence>
<dbReference type="WBParaSite" id="PS1159_v2.g18168.t1">
    <property type="protein sequence ID" value="PS1159_v2.g18168.t1"/>
    <property type="gene ID" value="PS1159_v2.g18168"/>
</dbReference>
<proteinExistence type="predicted"/>
<name>A0AC35FJN3_9BILA</name>
<accession>A0AC35FJN3</accession>